<proteinExistence type="predicted"/>
<reference evidence="2" key="2">
    <citation type="submission" date="2020-08" db="EMBL/GenBank/DDBJ databases">
        <authorList>
            <person name="Chen M."/>
            <person name="Teng W."/>
            <person name="Zhao L."/>
            <person name="Hu C."/>
            <person name="Zhou Y."/>
            <person name="Han B."/>
            <person name="Song L."/>
            <person name="Shu W."/>
        </authorList>
    </citation>
    <scope>NUCLEOTIDE SEQUENCE</scope>
    <source>
        <strain evidence="2">FACHB-1375</strain>
    </source>
</reference>
<keyword evidence="3" id="KW-1185">Reference proteome</keyword>
<protein>
    <submittedName>
        <fullName evidence="2">Saccharopine dehydrogenase NADP-binding domain-containing protein</fullName>
    </submittedName>
</protein>
<dbReference type="EMBL" id="JACJPW010000002">
    <property type="protein sequence ID" value="MBD2179778.1"/>
    <property type="molecule type" value="Genomic_DNA"/>
</dbReference>
<sequence length="351" mass="38067">MSSNFLLYGANGYTGTLIARLAVQRGLRPILAARNAEKLAPLATELSLEYRAFSLDDTAATDEALADVPLVLHCAGPFSRTSKPMVDGCLRTKRHYLDITGEVSVFEAIASRDAEAKTAGVMFLPGVGFDVVPSDCLAAHLKRRLPTATRLSLAFQIQGGVSRGTATTVIENQHKGGLVRRDGIITPVPAAWKTRQIDFGQGQVEATTVPWGDVSTAFYSTGIPHIELYMPVPASRRRLMLMSRYIGWLLAFPPVQEYLKAQIQKQVPGPTDAQRTQGSSLLWGEVEDDSGKKLVSRLQCPEGYTLTAMTALAIVQKVLGGQVAVGFQTPSKVYGADFILEIEGVFREDVN</sequence>
<evidence type="ECO:0000259" key="1">
    <source>
        <dbReference type="Pfam" id="PF03435"/>
    </source>
</evidence>
<reference evidence="2" key="1">
    <citation type="journal article" date="2015" name="ISME J.">
        <title>Draft Genome Sequence of Streptomyces incarnatus NRRL8089, which Produces the Nucleoside Antibiotic Sinefungin.</title>
        <authorList>
            <person name="Oshima K."/>
            <person name="Hattori M."/>
            <person name="Shimizu H."/>
            <person name="Fukuda K."/>
            <person name="Nemoto M."/>
            <person name="Inagaki K."/>
            <person name="Tamura T."/>
        </authorList>
    </citation>
    <scope>NUCLEOTIDE SEQUENCE</scope>
    <source>
        <strain evidence="2">FACHB-1375</strain>
    </source>
</reference>
<evidence type="ECO:0000313" key="3">
    <source>
        <dbReference type="Proteomes" id="UP000641646"/>
    </source>
</evidence>
<accession>A0A926VAG5</accession>
<dbReference type="Gene3D" id="3.40.50.720">
    <property type="entry name" value="NAD(P)-binding Rossmann-like Domain"/>
    <property type="match status" value="1"/>
</dbReference>
<dbReference type="PANTHER" id="PTHR43781">
    <property type="entry name" value="SACCHAROPINE DEHYDROGENASE"/>
    <property type="match status" value="1"/>
</dbReference>
<gene>
    <name evidence="2" type="ORF">H6G03_01410</name>
</gene>
<feature type="domain" description="Saccharopine dehydrogenase NADP binding" evidence="1">
    <location>
        <begin position="6"/>
        <end position="123"/>
    </location>
</feature>
<dbReference type="Pfam" id="PF03435">
    <property type="entry name" value="Sacchrp_dh_NADP"/>
    <property type="match status" value="1"/>
</dbReference>
<dbReference type="SUPFAM" id="SSF51735">
    <property type="entry name" value="NAD(P)-binding Rossmann-fold domains"/>
    <property type="match status" value="1"/>
</dbReference>
<comment type="caution">
    <text evidence="2">The sequence shown here is derived from an EMBL/GenBank/DDBJ whole genome shotgun (WGS) entry which is preliminary data.</text>
</comment>
<dbReference type="InterPro" id="IPR036291">
    <property type="entry name" value="NAD(P)-bd_dom_sf"/>
</dbReference>
<dbReference type="Proteomes" id="UP000641646">
    <property type="component" value="Unassembled WGS sequence"/>
</dbReference>
<organism evidence="2 3">
    <name type="scientific">Aerosakkonema funiforme FACHB-1375</name>
    <dbReference type="NCBI Taxonomy" id="2949571"/>
    <lineage>
        <taxon>Bacteria</taxon>
        <taxon>Bacillati</taxon>
        <taxon>Cyanobacteriota</taxon>
        <taxon>Cyanophyceae</taxon>
        <taxon>Oscillatoriophycideae</taxon>
        <taxon>Aerosakkonematales</taxon>
        <taxon>Aerosakkonemataceae</taxon>
        <taxon>Aerosakkonema</taxon>
    </lineage>
</organism>
<name>A0A926VAG5_9CYAN</name>
<dbReference type="AlphaFoldDB" id="A0A926VAG5"/>
<dbReference type="RefSeq" id="WP_190461309.1">
    <property type="nucleotide sequence ID" value="NZ_JACJPW010000002.1"/>
</dbReference>
<evidence type="ECO:0000313" key="2">
    <source>
        <dbReference type="EMBL" id="MBD2179778.1"/>
    </source>
</evidence>
<dbReference type="InterPro" id="IPR005097">
    <property type="entry name" value="Sacchrp_dh_NADP-bd"/>
</dbReference>
<dbReference type="PANTHER" id="PTHR43781:SF1">
    <property type="entry name" value="SACCHAROPINE DEHYDROGENASE"/>
    <property type="match status" value="1"/>
</dbReference>